<keyword evidence="15" id="KW-1185">Reference proteome</keyword>
<evidence type="ECO:0000259" key="12">
    <source>
        <dbReference type="PROSITE" id="PS50893"/>
    </source>
</evidence>
<dbReference type="InterPro" id="IPR003439">
    <property type="entry name" value="ABC_transporter-like_ATP-bd"/>
</dbReference>
<dbReference type="GO" id="GO:0055085">
    <property type="term" value="P:transmembrane transport"/>
    <property type="evidence" value="ECO:0007669"/>
    <property type="project" value="InterPro"/>
</dbReference>
<dbReference type="PROSITE" id="PS00211">
    <property type="entry name" value="ABC_TRANSPORTER_1"/>
    <property type="match status" value="2"/>
</dbReference>
<dbReference type="RefSeq" id="WP_375318459.1">
    <property type="nucleotide sequence ID" value="NZ_PVTV01000011.1"/>
</dbReference>
<feature type="transmembrane region" description="Helical" evidence="11">
    <location>
        <begin position="236"/>
        <end position="256"/>
    </location>
</feature>
<gene>
    <name evidence="14" type="ORF">BCM14_0864</name>
</gene>
<dbReference type="SUPFAM" id="SSF52540">
    <property type="entry name" value="P-loop containing nucleoside triphosphate hydrolases"/>
    <property type="match status" value="2"/>
</dbReference>
<dbReference type="FunFam" id="3.40.50.300:FF:000016">
    <property type="entry name" value="Oligopeptide ABC transporter ATP-binding component"/>
    <property type="match status" value="1"/>
</dbReference>
<dbReference type="GO" id="GO:0015833">
    <property type="term" value="P:peptide transport"/>
    <property type="evidence" value="ECO:0007669"/>
    <property type="project" value="InterPro"/>
</dbReference>
<proteinExistence type="inferred from homology"/>
<dbReference type="NCBIfam" id="NF007739">
    <property type="entry name" value="PRK10419.1"/>
    <property type="match status" value="2"/>
</dbReference>
<dbReference type="SMART" id="SM00382">
    <property type="entry name" value="AAA"/>
    <property type="match status" value="2"/>
</dbReference>
<dbReference type="SUPFAM" id="SSF161098">
    <property type="entry name" value="MetI-like"/>
    <property type="match status" value="1"/>
</dbReference>
<feature type="transmembrane region" description="Helical" evidence="11">
    <location>
        <begin position="368"/>
        <end position="395"/>
    </location>
</feature>
<dbReference type="InterPro" id="IPR000515">
    <property type="entry name" value="MetI-like"/>
</dbReference>
<dbReference type="CDD" id="cd03257">
    <property type="entry name" value="ABC_NikE_OppD_transporters"/>
    <property type="match status" value="2"/>
</dbReference>
<keyword evidence="4 11" id="KW-0813">Transport</keyword>
<dbReference type="Pfam" id="PF00528">
    <property type="entry name" value="BPD_transp_1"/>
    <property type="match status" value="1"/>
</dbReference>
<feature type="domain" description="ABC transmembrane type-1" evidence="13">
    <location>
        <begin position="233"/>
        <end position="443"/>
    </location>
</feature>
<evidence type="ECO:0000259" key="13">
    <source>
        <dbReference type="PROSITE" id="PS50928"/>
    </source>
</evidence>
<accession>A0A2T0XKD0</accession>
<feature type="transmembrane region" description="Helical" evidence="11">
    <location>
        <begin position="312"/>
        <end position="333"/>
    </location>
</feature>
<evidence type="ECO:0000256" key="8">
    <source>
        <dbReference type="ARBA" id="ARBA00022840"/>
    </source>
</evidence>
<dbReference type="PROSITE" id="PS50893">
    <property type="entry name" value="ABC_TRANSPORTER_2"/>
    <property type="match status" value="2"/>
</dbReference>
<comment type="similarity">
    <text evidence="11">Belongs to the binding-protein-dependent transport system permease family.</text>
</comment>
<dbReference type="Pfam" id="PF00005">
    <property type="entry name" value="ABC_tran"/>
    <property type="match status" value="2"/>
</dbReference>
<evidence type="ECO:0000256" key="9">
    <source>
        <dbReference type="ARBA" id="ARBA00022989"/>
    </source>
</evidence>
<evidence type="ECO:0000256" key="10">
    <source>
        <dbReference type="ARBA" id="ARBA00023136"/>
    </source>
</evidence>
<dbReference type="GO" id="GO:0005524">
    <property type="term" value="F:ATP binding"/>
    <property type="evidence" value="ECO:0007669"/>
    <property type="project" value="UniProtKB-KW"/>
</dbReference>
<dbReference type="Pfam" id="PF08352">
    <property type="entry name" value="oligo_HPY"/>
    <property type="match status" value="1"/>
</dbReference>
<comment type="subcellular location">
    <subcellularLocation>
        <location evidence="1">Cell inner membrane</location>
        <topology evidence="1">Peripheral membrane protein</topology>
    </subcellularLocation>
    <subcellularLocation>
        <location evidence="2 11">Cell membrane</location>
        <topology evidence="2 11">Multi-pass membrane protein</topology>
    </subcellularLocation>
</comment>
<evidence type="ECO:0000256" key="11">
    <source>
        <dbReference type="RuleBase" id="RU363032"/>
    </source>
</evidence>
<keyword evidence="6 11" id="KW-0812">Transmembrane</keyword>
<evidence type="ECO:0000256" key="2">
    <source>
        <dbReference type="ARBA" id="ARBA00004651"/>
    </source>
</evidence>
<protein>
    <submittedName>
        <fullName evidence="14">Oligopeptide/dipeptide ABC transporter ATP-binding protein</fullName>
    </submittedName>
</protein>
<dbReference type="InterPro" id="IPR035906">
    <property type="entry name" value="MetI-like_sf"/>
</dbReference>
<dbReference type="InterPro" id="IPR013563">
    <property type="entry name" value="Oligopep_ABC_C"/>
</dbReference>
<evidence type="ECO:0000256" key="4">
    <source>
        <dbReference type="ARBA" id="ARBA00022448"/>
    </source>
</evidence>
<evidence type="ECO:0000256" key="1">
    <source>
        <dbReference type="ARBA" id="ARBA00004417"/>
    </source>
</evidence>
<dbReference type="InterPro" id="IPR027417">
    <property type="entry name" value="P-loop_NTPase"/>
</dbReference>
<dbReference type="InterPro" id="IPR003593">
    <property type="entry name" value="AAA+_ATPase"/>
</dbReference>
<dbReference type="CDD" id="cd06261">
    <property type="entry name" value="TM_PBP2"/>
    <property type="match status" value="1"/>
</dbReference>
<dbReference type="GO" id="GO:0016887">
    <property type="term" value="F:ATP hydrolysis activity"/>
    <property type="evidence" value="ECO:0007669"/>
    <property type="project" value="InterPro"/>
</dbReference>
<comment type="caution">
    <text evidence="14">The sequence shown here is derived from an EMBL/GenBank/DDBJ whole genome shotgun (WGS) entry which is preliminary data.</text>
</comment>
<feature type="domain" description="ABC transporter" evidence="12">
    <location>
        <begin position="794"/>
        <end position="1037"/>
    </location>
</feature>
<evidence type="ECO:0000313" key="14">
    <source>
        <dbReference type="EMBL" id="PRY99419.1"/>
    </source>
</evidence>
<keyword evidence="9 11" id="KW-1133">Transmembrane helix</keyword>
<dbReference type="PANTHER" id="PTHR43297:SF2">
    <property type="entry name" value="DIPEPTIDE TRANSPORT ATP-BINDING PROTEIN DPPD"/>
    <property type="match status" value="1"/>
</dbReference>
<evidence type="ECO:0000256" key="7">
    <source>
        <dbReference type="ARBA" id="ARBA00022741"/>
    </source>
</evidence>
<comment type="similarity">
    <text evidence="3">Belongs to the ABC transporter superfamily.</text>
</comment>
<dbReference type="InterPro" id="IPR050388">
    <property type="entry name" value="ABC_Ni/Peptide_Import"/>
</dbReference>
<feature type="transmembrane region" description="Helical" evidence="11">
    <location>
        <begin position="6"/>
        <end position="26"/>
    </location>
</feature>
<dbReference type="InterPro" id="IPR017871">
    <property type="entry name" value="ABC_transporter-like_CS"/>
</dbReference>
<evidence type="ECO:0000256" key="6">
    <source>
        <dbReference type="ARBA" id="ARBA00022692"/>
    </source>
</evidence>
<keyword evidence="10 11" id="KW-0472">Membrane</keyword>
<keyword evidence="8 14" id="KW-0067">ATP-binding</keyword>
<sequence length="1046" mass="114878">MMPKIVLLWTDLALFALVLLVGFYAWRVSRSRTLKSTWMRVARSAPAMCSGVVLSFFVVIGLVDSLHYQPRLPPLKGAAPDAPIVYAPKLVSLLDGFLVDTAFVQPEKTYSRPLAFQQFTKESLFNAKGEAVREFPRLKFGGSHLSEPETQWLADVWKRALGGLAAGAIVAGVLAGLLWRKAKDSVLPWRAMLTTMVLMSLVLGAIIGLSSGYHVLGTDGTGNDVLWQALKSVRTAWVIGSLTTVAMLPLALLLGISSGYFKGWIDDVIQYIYSTLTSIPGVLLIAACVLMMQVFIDTHATSFPTAAQRADIRLFTLCMILGLTGWSGLCRLLRAESLKLRELEYVQAAKAFGISHWRIMLRHLLPNVMHIVLITVVLEFSSLVLYEAVLSYLGIGVDPTMNSFGSMIEKSRLEMSRDPMIWWSLFSAFTFMLALVLSANLFSDGVRDAFDPKSRLFRPRRFIKPVLAGVSEATLATSSAKSIWPNPDATSLLELKALEIGIDADDELRYAVKALALTVKRGETFALVGESGSGKSMTAFALMRLLPDALKVTAGQIVLDGQDLNQLSEAQMRSVRGGRIGMIFQEPATSLNPVMRIGDQIIEPIEHHTSLRGKKARARALQWLDRVGIPDAAKRIDDYPFQFSGGQKQRIMIAIALAAEPTLLVADEPTTALDVTVQAQVLALIAEIQRELGMAVLLITHDLAVVKGVADTVALMRHGEIVETAPADEFFASPKHPYARELFDAIPTYSKRGKPLSRLSGNSSNQTLSGSELDRQPVQDIVLSVQDLQVHYRLRAGFLQRTVGWTKVVQEVSFDLRKAETLAVVGGSGCGKTTVAKALLRLIDPSAYVGGDVKLHDQSITLANRSQLAALRQKIQIVFQDPYASLDPRMRVTEILMEGIEALRPEWSVSQRQLRVDYLLARVGLPEDAGMRFSHEFSGGQRQRIAIARALAVEPEVLVLDEPTSALDVSVQAQILDLLKDLQRETGMAYILITHNFGVVEYMADRVAVMDAGRLVEVGSADEVLHHAKHELTRTLLAAVPRLSFA</sequence>
<feature type="transmembrane region" description="Helical" evidence="11">
    <location>
        <begin position="420"/>
        <end position="442"/>
    </location>
</feature>
<name>A0A2T0XKD0_9BURK</name>
<dbReference type="EMBL" id="PVTV01000011">
    <property type="protein sequence ID" value="PRY99419.1"/>
    <property type="molecule type" value="Genomic_DNA"/>
</dbReference>
<dbReference type="Gene3D" id="3.40.50.300">
    <property type="entry name" value="P-loop containing nucleotide triphosphate hydrolases"/>
    <property type="match status" value="2"/>
</dbReference>
<reference evidence="14 15" key="1">
    <citation type="submission" date="2018-03" db="EMBL/GenBank/DDBJ databases">
        <title>Genomic Encyclopedia of Type Strains, Phase III (KMG-III): the genomes of soil and plant-associated and newly described type strains.</title>
        <authorList>
            <person name="Whitman W."/>
        </authorList>
    </citation>
    <scope>NUCLEOTIDE SEQUENCE [LARGE SCALE GENOMIC DNA]</scope>
    <source>
        <strain evidence="14 15">MWH-P2sevCIIIb</strain>
    </source>
</reference>
<keyword evidence="5" id="KW-1003">Cell membrane</keyword>
<dbReference type="NCBIfam" id="NF008453">
    <property type="entry name" value="PRK11308.1"/>
    <property type="match status" value="2"/>
</dbReference>
<evidence type="ECO:0000256" key="5">
    <source>
        <dbReference type="ARBA" id="ARBA00022475"/>
    </source>
</evidence>
<dbReference type="GO" id="GO:0005886">
    <property type="term" value="C:plasma membrane"/>
    <property type="evidence" value="ECO:0007669"/>
    <property type="project" value="UniProtKB-SubCell"/>
</dbReference>
<feature type="domain" description="ABC transporter" evidence="12">
    <location>
        <begin position="495"/>
        <end position="743"/>
    </location>
</feature>
<feature type="transmembrane region" description="Helical" evidence="11">
    <location>
        <begin position="191"/>
        <end position="216"/>
    </location>
</feature>
<evidence type="ECO:0000313" key="15">
    <source>
        <dbReference type="Proteomes" id="UP000238308"/>
    </source>
</evidence>
<dbReference type="AlphaFoldDB" id="A0A2T0XKD0"/>
<feature type="transmembrane region" description="Helical" evidence="11">
    <location>
        <begin position="268"/>
        <end position="292"/>
    </location>
</feature>
<organism evidence="14 15">
    <name type="scientific">Jezberella montanilacus</name>
    <dbReference type="NCBI Taxonomy" id="323426"/>
    <lineage>
        <taxon>Bacteria</taxon>
        <taxon>Pseudomonadati</taxon>
        <taxon>Pseudomonadota</taxon>
        <taxon>Betaproteobacteria</taxon>
        <taxon>Burkholderiales</taxon>
        <taxon>Alcaligenaceae</taxon>
        <taxon>Jezberella</taxon>
    </lineage>
</organism>
<keyword evidence="7" id="KW-0547">Nucleotide-binding</keyword>
<dbReference type="Gene3D" id="1.10.3720.10">
    <property type="entry name" value="MetI-like"/>
    <property type="match status" value="1"/>
</dbReference>
<dbReference type="PANTHER" id="PTHR43297">
    <property type="entry name" value="OLIGOPEPTIDE TRANSPORT ATP-BINDING PROTEIN APPD"/>
    <property type="match status" value="1"/>
</dbReference>
<evidence type="ECO:0000256" key="3">
    <source>
        <dbReference type="ARBA" id="ARBA00005417"/>
    </source>
</evidence>
<dbReference type="Proteomes" id="UP000238308">
    <property type="component" value="Unassembled WGS sequence"/>
</dbReference>
<dbReference type="PROSITE" id="PS50928">
    <property type="entry name" value="ABC_TM1"/>
    <property type="match status" value="1"/>
</dbReference>
<feature type="transmembrane region" description="Helical" evidence="11">
    <location>
        <begin position="160"/>
        <end position="179"/>
    </location>
</feature>
<feature type="transmembrane region" description="Helical" evidence="11">
    <location>
        <begin position="47"/>
        <end position="68"/>
    </location>
</feature>